<feature type="region of interest" description="Disordered" evidence="1">
    <location>
        <begin position="230"/>
        <end position="249"/>
    </location>
</feature>
<feature type="region of interest" description="Disordered" evidence="1">
    <location>
        <begin position="314"/>
        <end position="342"/>
    </location>
</feature>
<name>A0A0M8N275_ESCWE</name>
<feature type="compositionally biased region" description="Basic and acidic residues" evidence="1">
    <location>
        <begin position="13"/>
        <end position="24"/>
    </location>
</feature>
<gene>
    <name evidence="2" type="ORF">ESCO_003064</name>
</gene>
<dbReference type="GO" id="GO:0009966">
    <property type="term" value="P:regulation of signal transduction"/>
    <property type="evidence" value="ECO:0007669"/>
    <property type="project" value="InterPro"/>
</dbReference>
<dbReference type="GO" id="GO:0051721">
    <property type="term" value="F:protein phosphatase 2A binding"/>
    <property type="evidence" value="ECO:0007669"/>
    <property type="project" value="TreeGrafter"/>
</dbReference>
<feature type="compositionally biased region" description="Low complexity" evidence="1">
    <location>
        <begin position="233"/>
        <end position="243"/>
    </location>
</feature>
<keyword evidence="3" id="KW-1185">Reference proteome</keyword>
<dbReference type="STRING" id="150374.A0A0M8N275"/>
<organism evidence="2 3">
    <name type="scientific">Escovopsis weberi</name>
    <dbReference type="NCBI Taxonomy" id="150374"/>
    <lineage>
        <taxon>Eukaryota</taxon>
        <taxon>Fungi</taxon>
        <taxon>Dikarya</taxon>
        <taxon>Ascomycota</taxon>
        <taxon>Pezizomycotina</taxon>
        <taxon>Sordariomycetes</taxon>
        <taxon>Hypocreomycetidae</taxon>
        <taxon>Hypocreales</taxon>
        <taxon>Hypocreaceae</taxon>
        <taxon>Escovopsis</taxon>
    </lineage>
</organism>
<dbReference type="OrthoDB" id="10261753at2759"/>
<evidence type="ECO:0000313" key="3">
    <source>
        <dbReference type="Proteomes" id="UP000053831"/>
    </source>
</evidence>
<evidence type="ECO:0000256" key="1">
    <source>
        <dbReference type="SAM" id="MobiDB-lite"/>
    </source>
</evidence>
<feature type="compositionally biased region" description="Polar residues" evidence="1">
    <location>
        <begin position="1"/>
        <end position="11"/>
    </location>
</feature>
<comment type="caution">
    <text evidence="2">The sequence shown here is derived from an EMBL/GenBank/DDBJ whole genome shotgun (WGS) entry which is preliminary data.</text>
</comment>
<sequence length="364" mass="39769">MASSDEPQSLRTLFEEAESKREDVEANPNPMSPQYAETLSAAISAYGRVAEHVSAVGLFSPNEGLEDLATSSVPYLLVEFHVAELVQRTPRLAPKEKLRVLRRARASYERFLGLAEGYGLVRAPYDRLLERYRDDEEGFAVAAGADAAARRETKIASFRAEKALRERLDALRRDPRYGDGGGGGGGGDEEVVREAYLADVAFKIHAAFQGLDSMNREIPLLRSAPSPTLDPRAAAAAAGAGNAEDTSLRLDRPFGQFRPGGGGGGPLLSRQGKPLQPFTLVGSRDAMARGVFRPGHNLPTMSIDEYLEEEKRRGNILSGGTDPQKPEVDEDDEEAVDREMYKAREWDEFKDANRRGAGNTMNMG</sequence>
<dbReference type="EMBL" id="LGSR01000022">
    <property type="protein sequence ID" value="KOS18271.1"/>
    <property type="molecule type" value="Genomic_DNA"/>
</dbReference>
<evidence type="ECO:0000313" key="2">
    <source>
        <dbReference type="EMBL" id="KOS18271.1"/>
    </source>
</evidence>
<dbReference type="InterPro" id="IPR007304">
    <property type="entry name" value="TAP46-like"/>
</dbReference>
<dbReference type="Pfam" id="PF04177">
    <property type="entry name" value="TAP42"/>
    <property type="match status" value="1"/>
</dbReference>
<reference evidence="2 3" key="1">
    <citation type="submission" date="2015-07" db="EMBL/GenBank/DDBJ databases">
        <title>The genome of the fungus Escovopsis weberi, a specialized disease agent of ant agriculture.</title>
        <authorList>
            <person name="de Man T.J."/>
            <person name="Stajich J.E."/>
            <person name="Kubicek C.P."/>
            <person name="Chenthamara K."/>
            <person name="Atanasova L."/>
            <person name="Druzhinina I.S."/>
            <person name="Birnbaum S."/>
            <person name="Barribeau S.M."/>
            <person name="Teiling C."/>
            <person name="Suen G."/>
            <person name="Currie C."/>
            <person name="Gerardo N.M."/>
        </authorList>
    </citation>
    <scope>NUCLEOTIDE SEQUENCE [LARGE SCALE GENOMIC DNA]</scope>
</reference>
<dbReference type="GO" id="GO:0005829">
    <property type="term" value="C:cytosol"/>
    <property type="evidence" value="ECO:0007669"/>
    <property type="project" value="TreeGrafter"/>
</dbReference>
<dbReference type="InterPro" id="IPR038511">
    <property type="entry name" value="TAP42/TAP46-like_sf"/>
</dbReference>
<dbReference type="GO" id="GO:0035303">
    <property type="term" value="P:regulation of dephosphorylation"/>
    <property type="evidence" value="ECO:0007669"/>
    <property type="project" value="TreeGrafter"/>
</dbReference>
<dbReference type="AlphaFoldDB" id="A0A0M8N275"/>
<dbReference type="Proteomes" id="UP000053831">
    <property type="component" value="Unassembled WGS sequence"/>
</dbReference>
<accession>A0A0M8N275</accession>
<protein>
    <recommendedName>
        <fullName evidence="4">TAP42-like protein</fullName>
    </recommendedName>
</protein>
<dbReference type="PANTHER" id="PTHR10933">
    <property type="entry name" value="IMMUNOGLOBULIN-BINDING PROTEIN 1"/>
    <property type="match status" value="1"/>
</dbReference>
<evidence type="ECO:0008006" key="4">
    <source>
        <dbReference type="Google" id="ProtNLM"/>
    </source>
</evidence>
<feature type="region of interest" description="Disordered" evidence="1">
    <location>
        <begin position="1"/>
        <end position="33"/>
    </location>
</feature>
<proteinExistence type="predicted"/>
<dbReference type="PANTHER" id="PTHR10933:SF9">
    <property type="entry name" value="IMMUNOGLOBULIN-BINDING PROTEIN 1"/>
    <property type="match status" value="1"/>
</dbReference>
<dbReference type="Gene3D" id="1.25.40.540">
    <property type="entry name" value="TAP42-like family"/>
    <property type="match status" value="1"/>
</dbReference>